<evidence type="ECO:0000256" key="1">
    <source>
        <dbReference type="SAM" id="MobiDB-lite"/>
    </source>
</evidence>
<organism evidence="2 3">
    <name type="scientific">Stephania japonica</name>
    <dbReference type="NCBI Taxonomy" id="461633"/>
    <lineage>
        <taxon>Eukaryota</taxon>
        <taxon>Viridiplantae</taxon>
        <taxon>Streptophyta</taxon>
        <taxon>Embryophyta</taxon>
        <taxon>Tracheophyta</taxon>
        <taxon>Spermatophyta</taxon>
        <taxon>Magnoliopsida</taxon>
        <taxon>Ranunculales</taxon>
        <taxon>Menispermaceae</taxon>
        <taxon>Menispermoideae</taxon>
        <taxon>Cissampelideae</taxon>
        <taxon>Stephania</taxon>
    </lineage>
</organism>
<feature type="region of interest" description="Disordered" evidence="1">
    <location>
        <begin position="106"/>
        <end position="138"/>
    </location>
</feature>
<name>A0AAP0IJD8_9MAGN</name>
<protein>
    <submittedName>
        <fullName evidence="2">Uncharacterized protein</fullName>
    </submittedName>
</protein>
<dbReference type="AlphaFoldDB" id="A0AAP0IJD8"/>
<sequence>MKQGRLHMEAYLTVPDKHEMAEELAVVVGPRMKHDALEAPVEPLHLPKPHTDHHMHPAGRVRRVVNVVTASKALPPGEVANAVAVKMADEVFKHLAMSTFGGPLGTTSSAATQSQTVSGTSSKGKAATTATRHPKRGKRRTEYVFCSKQCVNWLFFYTLLVVLCTKI</sequence>
<accession>A0AAP0IJD8</accession>
<feature type="compositionally biased region" description="Low complexity" evidence="1">
    <location>
        <begin position="106"/>
        <end position="131"/>
    </location>
</feature>
<keyword evidence="3" id="KW-1185">Reference proteome</keyword>
<proteinExistence type="predicted"/>
<evidence type="ECO:0000313" key="3">
    <source>
        <dbReference type="Proteomes" id="UP001417504"/>
    </source>
</evidence>
<evidence type="ECO:0000313" key="2">
    <source>
        <dbReference type="EMBL" id="KAK9116390.1"/>
    </source>
</evidence>
<reference evidence="2 3" key="1">
    <citation type="submission" date="2024-01" db="EMBL/GenBank/DDBJ databases">
        <title>Genome assemblies of Stephania.</title>
        <authorList>
            <person name="Yang L."/>
        </authorList>
    </citation>
    <scope>NUCLEOTIDE SEQUENCE [LARGE SCALE GENOMIC DNA]</scope>
    <source>
        <strain evidence="2">QJT</strain>
        <tissue evidence="2">Leaf</tissue>
    </source>
</reference>
<dbReference type="Proteomes" id="UP001417504">
    <property type="component" value="Unassembled WGS sequence"/>
</dbReference>
<gene>
    <name evidence="2" type="ORF">Sjap_015337</name>
</gene>
<comment type="caution">
    <text evidence="2">The sequence shown here is derived from an EMBL/GenBank/DDBJ whole genome shotgun (WGS) entry which is preliminary data.</text>
</comment>
<dbReference type="EMBL" id="JBBNAE010000006">
    <property type="protein sequence ID" value="KAK9116390.1"/>
    <property type="molecule type" value="Genomic_DNA"/>
</dbReference>